<dbReference type="InterPro" id="IPR000792">
    <property type="entry name" value="Tscrpt_reg_LuxR_C"/>
</dbReference>
<dbReference type="InterPro" id="IPR016032">
    <property type="entry name" value="Sig_transdc_resp-reg_C-effctor"/>
</dbReference>
<gene>
    <name evidence="3" type="ORF">UFOPK2131_00148</name>
</gene>
<name>A0A6J6IWJ1_9ZZZZ</name>
<sequence length="217" mass="23637">MAQTPVKVLVVEDEPLVRALLTSLLEADGFQIKSASNAAEARSATKDFDPRVAILDIELGDGPSGIDLAHILRLQFPQIGLVFLTHIPEPRVVGVENRNIPKNAAYLRKDRMADTGVLKQAIEAASRDRVGKQFRDDKTIQHELTNVSRSQLDVLRMVAMGLSNHEIAAQRGTTVRAVEHLVKRAFSAAGVDTETPGNARVVAARQFITVAGMPFGR</sequence>
<dbReference type="Gene3D" id="1.10.10.10">
    <property type="entry name" value="Winged helix-like DNA-binding domain superfamily/Winged helix DNA-binding domain"/>
    <property type="match status" value="1"/>
</dbReference>
<dbReference type="SMART" id="SM00421">
    <property type="entry name" value="HTH_LUXR"/>
    <property type="match status" value="1"/>
</dbReference>
<dbReference type="Gene3D" id="3.40.50.2300">
    <property type="match status" value="1"/>
</dbReference>
<dbReference type="AlphaFoldDB" id="A0A6J6IWJ1"/>
<dbReference type="InterPro" id="IPR036388">
    <property type="entry name" value="WH-like_DNA-bd_sf"/>
</dbReference>
<dbReference type="CDD" id="cd00156">
    <property type="entry name" value="REC"/>
    <property type="match status" value="1"/>
</dbReference>
<reference evidence="3" key="1">
    <citation type="submission" date="2020-05" db="EMBL/GenBank/DDBJ databases">
        <authorList>
            <person name="Chiriac C."/>
            <person name="Salcher M."/>
            <person name="Ghai R."/>
            <person name="Kavagutti S V."/>
        </authorList>
    </citation>
    <scope>NUCLEOTIDE SEQUENCE</scope>
</reference>
<dbReference type="PROSITE" id="PS50110">
    <property type="entry name" value="RESPONSE_REGULATORY"/>
    <property type="match status" value="1"/>
</dbReference>
<evidence type="ECO:0000313" key="3">
    <source>
        <dbReference type="EMBL" id="CAB4628926.1"/>
    </source>
</evidence>
<protein>
    <submittedName>
        <fullName evidence="3">Unannotated protein</fullName>
    </submittedName>
</protein>
<dbReference type="SUPFAM" id="SSF46894">
    <property type="entry name" value="C-terminal effector domain of the bipartite response regulators"/>
    <property type="match status" value="1"/>
</dbReference>
<dbReference type="PANTHER" id="PTHR43214:SF44">
    <property type="entry name" value="TWO-COMPONENT RESPONSE REGULATOR"/>
    <property type="match status" value="1"/>
</dbReference>
<evidence type="ECO:0000256" key="1">
    <source>
        <dbReference type="ARBA" id="ARBA00023125"/>
    </source>
</evidence>
<proteinExistence type="predicted"/>
<dbReference type="InterPro" id="IPR001789">
    <property type="entry name" value="Sig_transdc_resp-reg_receiver"/>
</dbReference>
<feature type="domain" description="Response regulatory" evidence="2">
    <location>
        <begin position="7"/>
        <end position="126"/>
    </location>
</feature>
<dbReference type="InterPro" id="IPR039420">
    <property type="entry name" value="WalR-like"/>
</dbReference>
<dbReference type="GO" id="GO:0000160">
    <property type="term" value="P:phosphorelay signal transduction system"/>
    <property type="evidence" value="ECO:0007669"/>
    <property type="project" value="InterPro"/>
</dbReference>
<dbReference type="PANTHER" id="PTHR43214">
    <property type="entry name" value="TWO-COMPONENT RESPONSE REGULATOR"/>
    <property type="match status" value="1"/>
</dbReference>
<dbReference type="EMBL" id="CAEZVT010000004">
    <property type="protein sequence ID" value="CAB4628926.1"/>
    <property type="molecule type" value="Genomic_DNA"/>
</dbReference>
<dbReference type="InterPro" id="IPR011006">
    <property type="entry name" value="CheY-like_superfamily"/>
</dbReference>
<accession>A0A6J6IWJ1</accession>
<dbReference type="Pfam" id="PF00072">
    <property type="entry name" value="Response_reg"/>
    <property type="match status" value="1"/>
</dbReference>
<organism evidence="3">
    <name type="scientific">freshwater metagenome</name>
    <dbReference type="NCBI Taxonomy" id="449393"/>
    <lineage>
        <taxon>unclassified sequences</taxon>
        <taxon>metagenomes</taxon>
        <taxon>ecological metagenomes</taxon>
    </lineage>
</organism>
<dbReference type="GO" id="GO:0006355">
    <property type="term" value="P:regulation of DNA-templated transcription"/>
    <property type="evidence" value="ECO:0007669"/>
    <property type="project" value="InterPro"/>
</dbReference>
<dbReference type="GO" id="GO:0003677">
    <property type="term" value="F:DNA binding"/>
    <property type="evidence" value="ECO:0007669"/>
    <property type="project" value="UniProtKB-KW"/>
</dbReference>
<dbReference type="SMART" id="SM00448">
    <property type="entry name" value="REC"/>
    <property type="match status" value="1"/>
</dbReference>
<keyword evidence="1" id="KW-0238">DNA-binding</keyword>
<evidence type="ECO:0000259" key="2">
    <source>
        <dbReference type="PROSITE" id="PS50110"/>
    </source>
</evidence>
<dbReference type="SUPFAM" id="SSF52172">
    <property type="entry name" value="CheY-like"/>
    <property type="match status" value="1"/>
</dbReference>